<protein>
    <submittedName>
        <fullName evidence="2">Uncharacterized protein</fullName>
    </submittedName>
</protein>
<proteinExistence type="predicted"/>
<accession>A0A9X3YNQ0</accession>
<name>A0A9X3YNQ0_9GAMM</name>
<evidence type="ECO:0000313" key="2">
    <source>
        <dbReference type="EMBL" id="MDC8015624.1"/>
    </source>
</evidence>
<feature type="region of interest" description="Disordered" evidence="1">
    <location>
        <begin position="70"/>
        <end position="97"/>
    </location>
</feature>
<dbReference type="AlphaFoldDB" id="A0A9X3YNQ0"/>
<comment type="caution">
    <text evidence="2">The sequence shown here is derived from an EMBL/GenBank/DDBJ whole genome shotgun (WGS) entry which is preliminary data.</text>
</comment>
<evidence type="ECO:0000256" key="1">
    <source>
        <dbReference type="SAM" id="MobiDB-lite"/>
    </source>
</evidence>
<dbReference type="Proteomes" id="UP001139971">
    <property type="component" value="Unassembled WGS sequence"/>
</dbReference>
<gene>
    <name evidence="2" type="ORF">OD750_024115</name>
</gene>
<dbReference type="EMBL" id="JAOVZO020000020">
    <property type="protein sequence ID" value="MDC8015624.1"/>
    <property type="molecule type" value="Genomic_DNA"/>
</dbReference>
<reference evidence="2" key="1">
    <citation type="submission" date="2023-02" db="EMBL/GenBank/DDBJ databases">
        <title>Tahibacter soli sp. nov. isolated from soil.</title>
        <authorList>
            <person name="Baek J.H."/>
            <person name="Lee J.K."/>
            <person name="Choi D.G."/>
            <person name="Jeon C.O."/>
        </authorList>
    </citation>
    <scope>NUCLEOTIDE SEQUENCE</scope>
    <source>
        <strain evidence="2">BL</strain>
    </source>
</reference>
<evidence type="ECO:0000313" key="3">
    <source>
        <dbReference type="Proteomes" id="UP001139971"/>
    </source>
</evidence>
<dbReference type="CDD" id="cd22890">
    <property type="entry name" value="ChiS-DBD"/>
    <property type="match status" value="1"/>
</dbReference>
<organism evidence="2 3">
    <name type="scientific">Tahibacter soli</name>
    <dbReference type="NCBI Taxonomy" id="2983605"/>
    <lineage>
        <taxon>Bacteria</taxon>
        <taxon>Pseudomonadati</taxon>
        <taxon>Pseudomonadota</taxon>
        <taxon>Gammaproteobacteria</taxon>
        <taxon>Lysobacterales</taxon>
        <taxon>Rhodanobacteraceae</taxon>
        <taxon>Tahibacter</taxon>
    </lineage>
</organism>
<keyword evidence="3" id="KW-1185">Reference proteome</keyword>
<dbReference type="RefSeq" id="WP_263541177.1">
    <property type="nucleotide sequence ID" value="NZ_JAOVZO020000020.1"/>
</dbReference>
<sequence>MLSLLFIASVCLPALVCALFLHRLLRAQRPPRRRRISTGRRLLRTGKLRSRRRTAGGEHRVAALAIGGSHEEYETRTPRRSAVEAAPAPNVASARREPSRDAEFRHALVVLMFDALECWERSGGTRITLAERSGIWHVTCDDGRLRVRSMERYLSLARLPKQPRWRDVVRSAHYVLSHAPLADDDRSRVLAAEEKVRTLARRRAFGGGERQP</sequence>